<evidence type="ECO:0000256" key="5">
    <source>
        <dbReference type="ARBA" id="ARBA00023136"/>
    </source>
</evidence>
<reference evidence="9" key="1">
    <citation type="submission" date="2023-11" db="EMBL/GenBank/DDBJ databases">
        <authorList>
            <person name="De Vega J J."/>
            <person name="De Vega J J."/>
        </authorList>
    </citation>
    <scope>NUCLEOTIDE SEQUENCE</scope>
</reference>
<dbReference type="InterPro" id="IPR020846">
    <property type="entry name" value="MFS_dom"/>
</dbReference>
<feature type="transmembrane region" description="Helical" evidence="7">
    <location>
        <begin position="106"/>
        <end position="125"/>
    </location>
</feature>
<feature type="transmembrane region" description="Helical" evidence="7">
    <location>
        <begin position="193"/>
        <end position="213"/>
    </location>
</feature>
<dbReference type="PROSITE" id="PS50850">
    <property type="entry name" value="MFS"/>
    <property type="match status" value="1"/>
</dbReference>
<feature type="region of interest" description="Disordered" evidence="6">
    <location>
        <begin position="1"/>
        <end position="29"/>
    </location>
</feature>
<evidence type="ECO:0000256" key="6">
    <source>
        <dbReference type="SAM" id="MobiDB-lite"/>
    </source>
</evidence>
<comment type="subcellular location">
    <subcellularLocation>
        <location evidence="1">Membrane</location>
        <topology evidence="1">Multi-pass membrane protein</topology>
    </subcellularLocation>
</comment>
<feature type="transmembrane region" description="Helical" evidence="7">
    <location>
        <begin position="451"/>
        <end position="469"/>
    </location>
</feature>
<feature type="transmembrane region" description="Helical" evidence="7">
    <location>
        <begin position="331"/>
        <end position="351"/>
    </location>
</feature>
<proteinExistence type="predicted"/>
<dbReference type="GO" id="GO:0022857">
    <property type="term" value="F:transmembrane transporter activity"/>
    <property type="evidence" value="ECO:0007669"/>
    <property type="project" value="InterPro"/>
</dbReference>
<gene>
    <name evidence="9" type="ORF">MYCIT1_LOCUS32356</name>
</gene>
<dbReference type="GO" id="GO:0016020">
    <property type="term" value="C:membrane"/>
    <property type="evidence" value="ECO:0007669"/>
    <property type="project" value="UniProtKB-SubCell"/>
</dbReference>
<evidence type="ECO:0000256" key="2">
    <source>
        <dbReference type="ARBA" id="ARBA00022448"/>
    </source>
</evidence>
<keyword evidence="2" id="KW-0813">Transport</keyword>
<feature type="transmembrane region" description="Helical" evidence="7">
    <location>
        <begin position="417"/>
        <end position="439"/>
    </location>
</feature>
<feature type="compositionally biased region" description="Basic and acidic residues" evidence="6">
    <location>
        <begin position="12"/>
        <end position="21"/>
    </location>
</feature>
<evidence type="ECO:0000256" key="3">
    <source>
        <dbReference type="ARBA" id="ARBA00022692"/>
    </source>
</evidence>
<dbReference type="PANTHER" id="PTHR43791">
    <property type="entry name" value="PERMEASE-RELATED"/>
    <property type="match status" value="1"/>
</dbReference>
<comment type="caution">
    <text evidence="9">The sequence shown here is derived from an EMBL/GenBank/DDBJ whole genome shotgun (WGS) entry which is preliminary data.</text>
</comment>
<sequence length="507" mass="56076">MYFSSTAPPEKGSFHEKDRTSAEAGSTTSELAPTEIGRVLRKLDWHLLPFVSLLYLLSFLYVPAMPTILVLSIDHSDPSDRANIGNARVAGMATDAHLTGLRYNTVAAVFFLPYAFAEIPSNILLKLIRPSRWIPSIMLAWGLVMTLMCLCKTYEDLIAARVFLGLTEAGLFPGVTFYLSLWYRKRDVAARIAIFFSAATIAGAFGGILAYLIEKMEGIGGLHGWQWIFCLEGLATVLVALTSYFTMYDYPETATFLTDEERVVVIRMLREDSQAMATHFAFKFVWQALRDWRSWCQLGIYWGIAIPVYAIALFTPTIVNELGFTAAEAQLLTIPVFVAGCFATIAVGILSDRYNLRGPFVVGGAFVSLVGYIVLYTQRAPGAAYAGAVLAAVGIYPTVAVDLAWAGSMAGGDVRRGVVIAMIIGLGNLGGICSSYIYITPPYFHIGHGTMMGWLSLTIILSCVAMWDYNRTNKKRDEYCKREGIDESRRDEFRDMGSESPLFRYTI</sequence>
<dbReference type="Gene3D" id="1.20.1250.20">
    <property type="entry name" value="MFS general substrate transporter like domains"/>
    <property type="match status" value="2"/>
</dbReference>
<dbReference type="FunFam" id="1.20.1250.20:FF:000034">
    <property type="entry name" value="MFS general substrate transporter"/>
    <property type="match status" value="1"/>
</dbReference>
<evidence type="ECO:0000313" key="10">
    <source>
        <dbReference type="Proteomes" id="UP001295794"/>
    </source>
</evidence>
<dbReference type="PANTHER" id="PTHR43791:SF19">
    <property type="entry name" value="TRANSPORTER, PUTATIVE (AFU_ORTHOLOGUE AFUA_1G01812)-RELATED"/>
    <property type="match status" value="1"/>
</dbReference>
<dbReference type="AlphaFoldDB" id="A0AAD2Q6E3"/>
<dbReference type="FunFam" id="1.20.1250.20:FF:000013">
    <property type="entry name" value="MFS general substrate transporter"/>
    <property type="match status" value="1"/>
</dbReference>
<organism evidence="9 10">
    <name type="scientific">Mycena citricolor</name>
    <dbReference type="NCBI Taxonomy" id="2018698"/>
    <lineage>
        <taxon>Eukaryota</taxon>
        <taxon>Fungi</taxon>
        <taxon>Dikarya</taxon>
        <taxon>Basidiomycota</taxon>
        <taxon>Agaricomycotina</taxon>
        <taxon>Agaricomycetes</taxon>
        <taxon>Agaricomycetidae</taxon>
        <taxon>Agaricales</taxon>
        <taxon>Marasmiineae</taxon>
        <taxon>Mycenaceae</taxon>
        <taxon>Mycena</taxon>
    </lineage>
</organism>
<feature type="transmembrane region" description="Helical" evidence="7">
    <location>
        <begin position="47"/>
        <end position="73"/>
    </location>
</feature>
<evidence type="ECO:0000256" key="4">
    <source>
        <dbReference type="ARBA" id="ARBA00022989"/>
    </source>
</evidence>
<keyword evidence="4 7" id="KW-1133">Transmembrane helix</keyword>
<evidence type="ECO:0000259" key="8">
    <source>
        <dbReference type="PROSITE" id="PS50850"/>
    </source>
</evidence>
<evidence type="ECO:0000256" key="1">
    <source>
        <dbReference type="ARBA" id="ARBA00004141"/>
    </source>
</evidence>
<feature type="transmembrane region" description="Helical" evidence="7">
    <location>
        <begin position="225"/>
        <end position="245"/>
    </location>
</feature>
<feature type="transmembrane region" description="Helical" evidence="7">
    <location>
        <begin position="137"/>
        <end position="155"/>
    </location>
</feature>
<dbReference type="InterPro" id="IPR011701">
    <property type="entry name" value="MFS"/>
</dbReference>
<dbReference type="Proteomes" id="UP001295794">
    <property type="component" value="Unassembled WGS sequence"/>
</dbReference>
<protein>
    <recommendedName>
        <fullName evidence="8">Major facilitator superfamily (MFS) profile domain-containing protein</fullName>
    </recommendedName>
</protein>
<dbReference type="InterPro" id="IPR036259">
    <property type="entry name" value="MFS_trans_sf"/>
</dbReference>
<feature type="transmembrane region" description="Helical" evidence="7">
    <location>
        <begin position="358"/>
        <end position="377"/>
    </location>
</feature>
<feature type="transmembrane region" description="Helical" evidence="7">
    <location>
        <begin position="383"/>
        <end position="405"/>
    </location>
</feature>
<evidence type="ECO:0000313" key="9">
    <source>
        <dbReference type="EMBL" id="CAK5281321.1"/>
    </source>
</evidence>
<dbReference type="SUPFAM" id="SSF103473">
    <property type="entry name" value="MFS general substrate transporter"/>
    <property type="match status" value="1"/>
</dbReference>
<keyword evidence="3 7" id="KW-0812">Transmembrane</keyword>
<feature type="transmembrane region" description="Helical" evidence="7">
    <location>
        <begin position="161"/>
        <end position="181"/>
    </location>
</feature>
<keyword evidence="5 7" id="KW-0472">Membrane</keyword>
<keyword evidence="10" id="KW-1185">Reference proteome</keyword>
<evidence type="ECO:0000256" key="7">
    <source>
        <dbReference type="SAM" id="Phobius"/>
    </source>
</evidence>
<dbReference type="EMBL" id="CAVNYO010000444">
    <property type="protein sequence ID" value="CAK5281321.1"/>
    <property type="molecule type" value="Genomic_DNA"/>
</dbReference>
<feature type="domain" description="Major facilitator superfamily (MFS) profile" evidence="8">
    <location>
        <begin position="47"/>
        <end position="507"/>
    </location>
</feature>
<accession>A0AAD2Q6E3</accession>
<dbReference type="Pfam" id="PF07690">
    <property type="entry name" value="MFS_1"/>
    <property type="match status" value="1"/>
</dbReference>
<name>A0AAD2Q6E3_9AGAR</name>
<feature type="transmembrane region" description="Helical" evidence="7">
    <location>
        <begin position="299"/>
        <end position="319"/>
    </location>
</feature>